<organism evidence="1 2">
    <name type="scientific">Triangularia setosa</name>
    <dbReference type="NCBI Taxonomy" id="2587417"/>
    <lineage>
        <taxon>Eukaryota</taxon>
        <taxon>Fungi</taxon>
        <taxon>Dikarya</taxon>
        <taxon>Ascomycota</taxon>
        <taxon>Pezizomycotina</taxon>
        <taxon>Sordariomycetes</taxon>
        <taxon>Sordariomycetidae</taxon>
        <taxon>Sordariales</taxon>
        <taxon>Podosporaceae</taxon>
        <taxon>Triangularia</taxon>
    </lineage>
</organism>
<reference evidence="1" key="2">
    <citation type="submission" date="2023-05" db="EMBL/GenBank/DDBJ databases">
        <authorList>
            <consortium name="Lawrence Berkeley National Laboratory"/>
            <person name="Steindorff A."/>
            <person name="Hensen N."/>
            <person name="Bonometti L."/>
            <person name="Westerberg I."/>
            <person name="Brannstrom I.O."/>
            <person name="Guillou S."/>
            <person name="Cros-Aarteil S."/>
            <person name="Calhoun S."/>
            <person name="Haridas S."/>
            <person name="Kuo A."/>
            <person name="Mondo S."/>
            <person name="Pangilinan J."/>
            <person name="Riley R."/>
            <person name="Labutti K."/>
            <person name="Andreopoulos B."/>
            <person name="Lipzen A."/>
            <person name="Chen C."/>
            <person name="Yanf M."/>
            <person name="Daum C."/>
            <person name="Ng V."/>
            <person name="Clum A."/>
            <person name="Ohm R."/>
            <person name="Martin F."/>
            <person name="Silar P."/>
            <person name="Natvig D."/>
            <person name="Lalanne C."/>
            <person name="Gautier V."/>
            <person name="Ament-Velasquez S.L."/>
            <person name="Kruys A."/>
            <person name="Hutchinson M.I."/>
            <person name="Powell A.J."/>
            <person name="Barry K."/>
            <person name="Miller A.N."/>
            <person name="Grigoriev I.V."/>
            <person name="Debuchy R."/>
            <person name="Gladieux P."/>
            <person name="Thoren M.H."/>
            <person name="Johannesson H."/>
        </authorList>
    </citation>
    <scope>NUCLEOTIDE SEQUENCE</scope>
    <source>
        <strain evidence="1">CBS 892.96</strain>
    </source>
</reference>
<comment type="caution">
    <text evidence="1">The sequence shown here is derived from an EMBL/GenBank/DDBJ whole genome shotgun (WGS) entry which is preliminary data.</text>
</comment>
<dbReference type="Proteomes" id="UP001302321">
    <property type="component" value="Unassembled WGS sequence"/>
</dbReference>
<gene>
    <name evidence="1" type="ORF">QBC36DRAFT_125729</name>
</gene>
<proteinExistence type="predicted"/>
<keyword evidence="2" id="KW-1185">Reference proteome</keyword>
<protein>
    <submittedName>
        <fullName evidence="1">Uncharacterized protein</fullName>
    </submittedName>
</protein>
<sequence length="201" mass="22821">MNPKRTYQEEDRLRAFRGQVLPTHSPMVAFTPTTMRTLHLCMEITQSPAGCSGRFRRDPAGEVGSGRSIREAVVLTSADRGRGPAGEIGVLADDQHSSGCVFRYSYRRYFFSKPSSSLVSSRLLIRCISISVSETAHDRPPNNVSHYNSTQYKCRNPYHYRPRIHSRYPLVECLRYKCHQLEGSFDVKPSHGSLINFHCIP</sequence>
<dbReference type="AlphaFoldDB" id="A0AAN6VXQ7"/>
<name>A0AAN6VXQ7_9PEZI</name>
<reference evidence="1" key="1">
    <citation type="journal article" date="2023" name="Mol. Phylogenet. Evol.">
        <title>Genome-scale phylogeny and comparative genomics of the fungal order Sordariales.</title>
        <authorList>
            <person name="Hensen N."/>
            <person name="Bonometti L."/>
            <person name="Westerberg I."/>
            <person name="Brannstrom I.O."/>
            <person name="Guillou S."/>
            <person name="Cros-Aarteil S."/>
            <person name="Calhoun S."/>
            <person name="Haridas S."/>
            <person name="Kuo A."/>
            <person name="Mondo S."/>
            <person name="Pangilinan J."/>
            <person name="Riley R."/>
            <person name="LaButti K."/>
            <person name="Andreopoulos B."/>
            <person name="Lipzen A."/>
            <person name="Chen C."/>
            <person name="Yan M."/>
            <person name="Daum C."/>
            <person name="Ng V."/>
            <person name="Clum A."/>
            <person name="Steindorff A."/>
            <person name="Ohm R.A."/>
            <person name="Martin F."/>
            <person name="Silar P."/>
            <person name="Natvig D.O."/>
            <person name="Lalanne C."/>
            <person name="Gautier V."/>
            <person name="Ament-Velasquez S.L."/>
            <person name="Kruys A."/>
            <person name="Hutchinson M.I."/>
            <person name="Powell A.J."/>
            <person name="Barry K."/>
            <person name="Miller A.N."/>
            <person name="Grigoriev I.V."/>
            <person name="Debuchy R."/>
            <person name="Gladieux P."/>
            <person name="Hiltunen Thoren M."/>
            <person name="Johannesson H."/>
        </authorList>
    </citation>
    <scope>NUCLEOTIDE SEQUENCE</scope>
    <source>
        <strain evidence="1">CBS 892.96</strain>
    </source>
</reference>
<accession>A0AAN6VXQ7</accession>
<evidence type="ECO:0000313" key="1">
    <source>
        <dbReference type="EMBL" id="KAK4170697.1"/>
    </source>
</evidence>
<evidence type="ECO:0000313" key="2">
    <source>
        <dbReference type="Proteomes" id="UP001302321"/>
    </source>
</evidence>
<dbReference type="EMBL" id="MU866827">
    <property type="protein sequence ID" value="KAK4170697.1"/>
    <property type="molecule type" value="Genomic_DNA"/>
</dbReference>